<keyword evidence="3" id="KW-1185">Reference proteome</keyword>
<evidence type="ECO:0000256" key="1">
    <source>
        <dbReference type="SAM" id="Phobius"/>
    </source>
</evidence>
<accession>A0A941B4P8</accession>
<feature type="transmembrane region" description="Helical" evidence="1">
    <location>
        <begin position="54"/>
        <end position="81"/>
    </location>
</feature>
<proteinExistence type="predicted"/>
<protein>
    <recommendedName>
        <fullName evidence="4">Integral membrane protein</fullName>
    </recommendedName>
</protein>
<sequence length="130" mass="13672">MIEWVRISIGARAVPQPVATPIVWFAAFTGALLLVAITNHFGEHGHPGTALLALSLLAAVLGLCARFTAAPGTAVLCWLLLNGFAIPPLGQVTWAGHRDSAWLACLFAATAFGTGLARIVNARAAYRRIT</sequence>
<dbReference type="Proteomes" id="UP000677413">
    <property type="component" value="Unassembled WGS sequence"/>
</dbReference>
<evidence type="ECO:0008006" key="4">
    <source>
        <dbReference type="Google" id="ProtNLM"/>
    </source>
</evidence>
<keyword evidence="1" id="KW-0812">Transmembrane</keyword>
<gene>
    <name evidence="2" type="ORF">J8N05_20760</name>
</gene>
<reference evidence="2 3" key="1">
    <citation type="submission" date="2021-04" db="EMBL/GenBank/DDBJ databases">
        <authorList>
            <person name="Tang X."/>
            <person name="Zhou X."/>
            <person name="Chen X."/>
            <person name="Cernava T."/>
            <person name="Zhang C."/>
        </authorList>
    </citation>
    <scope>NUCLEOTIDE SEQUENCE [LARGE SCALE GENOMIC DNA]</scope>
    <source>
        <strain evidence="2 3">BH-SS-21</strain>
    </source>
</reference>
<comment type="caution">
    <text evidence="2">The sequence shown here is derived from an EMBL/GenBank/DDBJ whole genome shotgun (WGS) entry which is preliminary data.</text>
</comment>
<evidence type="ECO:0000313" key="3">
    <source>
        <dbReference type="Proteomes" id="UP000677413"/>
    </source>
</evidence>
<name>A0A941B4P8_9ACTN</name>
<feature type="transmembrane region" description="Helical" evidence="1">
    <location>
        <begin position="22"/>
        <end position="42"/>
    </location>
</feature>
<organism evidence="2 3">
    <name type="scientific">Streptomyces liliiviolaceus</name>
    <dbReference type="NCBI Taxonomy" id="2823109"/>
    <lineage>
        <taxon>Bacteria</taxon>
        <taxon>Bacillati</taxon>
        <taxon>Actinomycetota</taxon>
        <taxon>Actinomycetes</taxon>
        <taxon>Kitasatosporales</taxon>
        <taxon>Streptomycetaceae</taxon>
        <taxon>Streptomyces</taxon>
    </lineage>
</organism>
<dbReference type="RefSeq" id="WP_210884833.1">
    <property type="nucleotide sequence ID" value="NZ_JAGPYQ010000001.1"/>
</dbReference>
<dbReference type="AlphaFoldDB" id="A0A941B4P8"/>
<feature type="transmembrane region" description="Helical" evidence="1">
    <location>
        <begin position="101"/>
        <end position="120"/>
    </location>
</feature>
<dbReference type="EMBL" id="JAGPYQ010000001">
    <property type="protein sequence ID" value="MBQ0850600.1"/>
    <property type="molecule type" value="Genomic_DNA"/>
</dbReference>
<keyword evidence="1" id="KW-1133">Transmembrane helix</keyword>
<keyword evidence="1" id="KW-0472">Membrane</keyword>
<evidence type="ECO:0000313" key="2">
    <source>
        <dbReference type="EMBL" id="MBQ0850600.1"/>
    </source>
</evidence>